<accession>A0A495JVW8</accession>
<evidence type="ECO:0000313" key="2">
    <source>
        <dbReference type="EMBL" id="RKR92685.1"/>
    </source>
</evidence>
<dbReference type="RefSeq" id="WP_121160641.1">
    <property type="nucleotide sequence ID" value="NZ_RBKT01000001.1"/>
</dbReference>
<proteinExistence type="predicted"/>
<keyword evidence="1" id="KW-0175">Coiled coil</keyword>
<evidence type="ECO:0000313" key="3">
    <source>
        <dbReference type="Proteomes" id="UP000277671"/>
    </source>
</evidence>
<protein>
    <submittedName>
        <fullName evidence="2">Uncharacterized protein</fullName>
    </submittedName>
</protein>
<dbReference type="EMBL" id="RBKT01000001">
    <property type="protein sequence ID" value="RKR92685.1"/>
    <property type="molecule type" value="Genomic_DNA"/>
</dbReference>
<reference evidence="2 3" key="1">
    <citation type="submission" date="2018-10" db="EMBL/GenBank/DDBJ databases">
        <title>Sequencing the genomes of 1000 actinobacteria strains.</title>
        <authorList>
            <person name="Klenk H.-P."/>
        </authorList>
    </citation>
    <scope>NUCLEOTIDE SEQUENCE [LARGE SCALE GENOMIC DNA]</scope>
    <source>
        <strain evidence="2 3">DSM 45175</strain>
    </source>
</reference>
<dbReference type="Proteomes" id="UP000277671">
    <property type="component" value="Unassembled WGS sequence"/>
</dbReference>
<name>A0A495JVW8_9ACTN</name>
<sequence length="231" mass="24606">MSSTTSTTSRRIFGALTITAQITIDGGYTINVLTGPIREHELFFSTKDRDLYRRVYAVIREGGRKGVTPAGIHAAVVDALTDDLHAARRNRDGRRIELLNQALDRLETQAQRKANQELIGGIRANMQAAAAGNPRVDEPNALETLAAQGTRSVTPPTRGGAEYTPASDPGMKVIRAAKANGGTIARGQSASITQLHALERRGLMTLTRRPGTAIVTSGTLTGPGWQTPVGA</sequence>
<comment type="caution">
    <text evidence="2">The sequence shown here is derived from an EMBL/GenBank/DDBJ whole genome shotgun (WGS) entry which is preliminary data.</text>
</comment>
<keyword evidence="3" id="KW-1185">Reference proteome</keyword>
<dbReference type="AlphaFoldDB" id="A0A495JVW8"/>
<evidence type="ECO:0000256" key="1">
    <source>
        <dbReference type="SAM" id="Coils"/>
    </source>
</evidence>
<gene>
    <name evidence="2" type="ORF">BDK92_7163</name>
</gene>
<organism evidence="2 3">
    <name type="scientific">Micromonospora pisi</name>
    <dbReference type="NCBI Taxonomy" id="589240"/>
    <lineage>
        <taxon>Bacteria</taxon>
        <taxon>Bacillati</taxon>
        <taxon>Actinomycetota</taxon>
        <taxon>Actinomycetes</taxon>
        <taxon>Micromonosporales</taxon>
        <taxon>Micromonosporaceae</taxon>
        <taxon>Micromonospora</taxon>
    </lineage>
</organism>
<feature type="coiled-coil region" evidence="1">
    <location>
        <begin position="89"/>
        <end position="116"/>
    </location>
</feature>